<dbReference type="PANTHER" id="PTHR11606">
    <property type="entry name" value="GLUTAMATE DEHYDROGENASE"/>
    <property type="match status" value="1"/>
</dbReference>
<dbReference type="SUPFAM" id="SSF51735">
    <property type="entry name" value="NAD(P)-binding Rossmann-fold domains"/>
    <property type="match status" value="1"/>
</dbReference>
<organism evidence="3 4">
    <name type="scientific">Candidatus Colwellbacteria bacterium CG23_combo_of_CG06-09_8_20_14_all_42_19</name>
    <dbReference type="NCBI Taxonomy" id="1974541"/>
    <lineage>
        <taxon>Bacteria</taxon>
        <taxon>Candidatus Colwelliibacteriota</taxon>
    </lineage>
</organism>
<evidence type="ECO:0000256" key="1">
    <source>
        <dbReference type="ARBA" id="ARBA00023002"/>
    </source>
</evidence>
<sequence>MRVDILIPASVTDVINDDNKQKIKAKIIVEGANIPMREDVEDWLWKKGILIVPDFVANAGGVVSSYAEYRGYNPKRMFELVERKIKKTAKLVLEKALKENKNPREVALNIAKRKLTTK</sequence>
<proteinExistence type="predicted"/>
<evidence type="ECO:0000313" key="3">
    <source>
        <dbReference type="EMBL" id="PIP46570.1"/>
    </source>
</evidence>
<dbReference type="EMBL" id="PCSK01000006">
    <property type="protein sequence ID" value="PIP46570.1"/>
    <property type="molecule type" value="Genomic_DNA"/>
</dbReference>
<dbReference type="Gene3D" id="3.40.50.720">
    <property type="entry name" value="NAD(P)-binding Rossmann-like Domain"/>
    <property type="match status" value="1"/>
</dbReference>
<evidence type="ECO:0000259" key="2">
    <source>
        <dbReference type="SMART" id="SM00839"/>
    </source>
</evidence>
<reference evidence="3 4" key="1">
    <citation type="submission" date="2017-09" db="EMBL/GenBank/DDBJ databases">
        <title>Depth-based differentiation of microbial function through sediment-hosted aquifers and enrichment of novel symbionts in the deep terrestrial subsurface.</title>
        <authorList>
            <person name="Probst A.J."/>
            <person name="Ladd B."/>
            <person name="Jarett J.K."/>
            <person name="Geller-Mcgrath D.E."/>
            <person name="Sieber C.M."/>
            <person name="Emerson J.B."/>
            <person name="Anantharaman K."/>
            <person name="Thomas B.C."/>
            <person name="Malmstrom R."/>
            <person name="Stieglmeier M."/>
            <person name="Klingl A."/>
            <person name="Woyke T."/>
            <person name="Ryan C.M."/>
            <person name="Banfield J.F."/>
        </authorList>
    </citation>
    <scope>NUCLEOTIDE SEQUENCE [LARGE SCALE GENOMIC DNA]</scope>
    <source>
        <strain evidence="3">CG23_combo_of_CG06-09_8_20_14_all_42_19</strain>
    </source>
</reference>
<dbReference type="InterPro" id="IPR006096">
    <property type="entry name" value="Glu/Leu/Phe/Val/Trp_DH_C"/>
</dbReference>
<dbReference type="GO" id="GO:0006538">
    <property type="term" value="P:L-glutamate catabolic process"/>
    <property type="evidence" value="ECO:0007669"/>
    <property type="project" value="TreeGrafter"/>
</dbReference>
<comment type="caution">
    <text evidence="3">The sequence shown here is derived from an EMBL/GenBank/DDBJ whole genome shotgun (WGS) entry which is preliminary data.</text>
</comment>
<keyword evidence="1" id="KW-0560">Oxidoreductase</keyword>
<dbReference type="SMART" id="SM00839">
    <property type="entry name" value="ELFV_dehydrog"/>
    <property type="match status" value="1"/>
</dbReference>
<evidence type="ECO:0000313" key="4">
    <source>
        <dbReference type="Proteomes" id="UP000230007"/>
    </source>
</evidence>
<dbReference type="Proteomes" id="UP000230007">
    <property type="component" value="Unassembled WGS sequence"/>
</dbReference>
<accession>A0A2H0ANY6</accession>
<dbReference type="Pfam" id="PF00208">
    <property type="entry name" value="ELFV_dehydrog"/>
    <property type="match status" value="1"/>
</dbReference>
<dbReference type="InterPro" id="IPR036291">
    <property type="entry name" value="NAD(P)-bd_dom_sf"/>
</dbReference>
<feature type="domain" description="Glutamate/phenylalanine/leucine/valine/L-tryptophan dehydrogenase C-terminal" evidence="2">
    <location>
        <begin position="1"/>
        <end position="118"/>
    </location>
</feature>
<dbReference type="AlphaFoldDB" id="A0A2H0ANY6"/>
<dbReference type="GO" id="GO:0004352">
    <property type="term" value="F:glutamate dehydrogenase (NAD+) activity"/>
    <property type="evidence" value="ECO:0007669"/>
    <property type="project" value="TreeGrafter"/>
</dbReference>
<dbReference type="PANTHER" id="PTHR11606:SF13">
    <property type="entry name" value="GLUTAMATE DEHYDROGENASE 1, MITOCHONDRIAL"/>
    <property type="match status" value="1"/>
</dbReference>
<gene>
    <name evidence="3" type="ORF">COX15_00210</name>
</gene>
<protein>
    <recommendedName>
        <fullName evidence="2">Glutamate/phenylalanine/leucine/valine/L-tryptophan dehydrogenase C-terminal domain-containing protein</fullName>
    </recommendedName>
</protein>
<name>A0A2H0ANY6_9BACT</name>